<evidence type="ECO:0000313" key="2">
    <source>
        <dbReference type="Proteomes" id="UP001501666"/>
    </source>
</evidence>
<evidence type="ECO:0000313" key="1">
    <source>
        <dbReference type="EMBL" id="GAA2692203.1"/>
    </source>
</evidence>
<dbReference type="Proteomes" id="UP001501666">
    <property type="component" value="Unassembled WGS sequence"/>
</dbReference>
<gene>
    <name evidence="1" type="ORF">GCM10010412_082980</name>
</gene>
<dbReference type="Pfam" id="PF18928">
    <property type="entry name" value="DUF5677"/>
    <property type="match status" value="1"/>
</dbReference>
<organism evidence="1 2">
    <name type="scientific">Nonomuraea recticatena</name>
    <dbReference type="NCBI Taxonomy" id="46178"/>
    <lineage>
        <taxon>Bacteria</taxon>
        <taxon>Bacillati</taxon>
        <taxon>Actinomycetota</taxon>
        <taxon>Actinomycetes</taxon>
        <taxon>Streptosporangiales</taxon>
        <taxon>Streptosporangiaceae</taxon>
        <taxon>Nonomuraea</taxon>
    </lineage>
</organism>
<protein>
    <submittedName>
        <fullName evidence="1">Uncharacterized protein</fullName>
    </submittedName>
</protein>
<dbReference type="RefSeq" id="WP_346154571.1">
    <property type="nucleotide sequence ID" value="NZ_BAAATE010000034.1"/>
</dbReference>
<keyword evidence="2" id="KW-1185">Reference proteome</keyword>
<accession>A0ABN3T4S1</accession>
<dbReference type="EMBL" id="BAAATE010000034">
    <property type="protein sequence ID" value="GAA2692203.1"/>
    <property type="molecule type" value="Genomic_DNA"/>
</dbReference>
<sequence>MTYKFSDSRASLKRAQYFAAELMKASDELLDVGSVPVLYEHRPVFPTMFGWWRLVNRSVASFWDGIDRGYTVELAPIVRNVFDHTLAMVWLADVGEDGLRALGLATYRSADNLVKYAKEANWAVPSGLDQQPSPVPKTDPDYKKISGMAREFDNFLERTKAFDQPDMYVVFKYLSGYSHANLGSADSYTIYDKETGKFRLARTAPAKGRADEIWTAVMLIQAGHAISPMIDGDPMRPLLNKAANDLGLGSPEAVYPVRPPAAP</sequence>
<proteinExistence type="predicted"/>
<comment type="caution">
    <text evidence="1">The sequence shown here is derived from an EMBL/GenBank/DDBJ whole genome shotgun (WGS) entry which is preliminary data.</text>
</comment>
<dbReference type="InterPro" id="IPR043733">
    <property type="entry name" value="DUF5677"/>
</dbReference>
<name>A0ABN3T4S1_9ACTN</name>
<reference evidence="1 2" key="1">
    <citation type="journal article" date="2019" name="Int. J. Syst. Evol. Microbiol.">
        <title>The Global Catalogue of Microorganisms (GCM) 10K type strain sequencing project: providing services to taxonomists for standard genome sequencing and annotation.</title>
        <authorList>
            <consortium name="The Broad Institute Genomics Platform"/>
            <consortium name="The Broad Institute Genome Sequencing Center for Infectious Disease"/>
            <person name="Wu L."/>
            <person name="Ma J."/>
        </authorList>
    </citation>
    <scope>NUCLEOTIDE SEQUENCE [LARGE SCALE GENOMIC DNA]</scope>
    <source>
        <strain evidence="1 2">JCM 6835</strain>
    </source>
</reference>